<keyword evidence="1" id="KW-0472">Membrane</keyword>
<proteinExistence type="predicted"/>
<organism evidence="2 3">
    <name type="scientific">Schistosoma mansoni</name>
    <name type="common">Blood fluke</name>
    <dbReference type="NCBI Taxonomy" id="6183"/>
    <lineage>
        <taxon>Eukaryota</taxon>
        <taxon>Metazoa</taxon>
        <taxon>Spiralia</taxon>
        <taxon>Lophotrochozoa</taxon>
        <taxon>Platyhelminthes</taxon>
        <taxon>Trematoda</taxon>
        <taxon>Digenea</taxon>
        <taxon>Strigeidida</taxon>
        <taxon>Schistosomatoidea</taxon>
        <taxon>Schistosomatidae</taxon>
        <taxon>Schistosoma</taxon>
    </lineage>
</organism>
<dbReference type="InParanoid" id="G4VHH7"/>
<reference evidence="2" key="1">
    <citation type="journal article" date="2012" name="PLoS Negl. Trop. Dis.">
        <title>A systematically improved high quality genome and transcriptome of the human blood fluke Schistosoma mansoni.</title>
        <authorList>
            <person name="Protasio A.V."/>
            <person name="Tsai I.J."/>
            <person name="Babbage A."/>
            <person name="Nichol S."/>
            <person name="Hunt M."/>
            <person name="Aslett M.A."/>
            <person name="De Silva N."/>
            <person name="Velarde G.S."/>
            <person name="Anderson T.J."/>
            <person name="Clark R.C."/>
            <person name="Davidson C."/>
            <person name="Dillon G.P."/>
            <person name="Holroyd N.E."/>
            <person name="LoVerde P.T."/>
            <person name="Lloyd C."/>
            <person name="McQuillan J."/>
            <person name="Oliveira G."/>
            <person name="Otto T.D."/>
            <person name="Parker-Manuel S.J."/>
            <person name="Quail M.A."/>
            <person name="Wilson R.A."/>
            <person name="Zerlotini A."/>
            <person name="Dunne D.W."/>
            <person name="Berriman M."/>
        </authorList>
    </citation>
    <scope>NUCLEOTIDE SEQUENCE [LARGE SCALE GENOMIC DNA]</scope>
    <source>
        <strain evidence="2">Puerto Rican</strain>
    </source>
</reference>
<reference evidence="3" key="2">
    <citation type="submission" date="2018-12" db="UniProtKB">
        <authorList>
            <consortium name="WormBaseParasite"/>
        </authorList>
    </citation>
    <scope>IDENTIFICATION</scope>
    <source>
        <strain evidence="3">Puerto Rican</strain>
    </source>
</reference>
<evidence type="ECO:0000313" key="2">
    <source>
        <dbReference type="Proteomes" id="UP000008854"/>
    </source>
</evidence>
<dbReference type="RefSeq" id="XP_018652444.1">
    <property type="nucleotide sequence ID" value="XM_018797399.1"/>
</dbReference>
<dbReference type="HOGENOM" id="CLU_3108952_0_0_1"/>
<sequence length="51" mass="6252">MCYMLSRVFNVVFYRLIKIFSRHMLIFVMLMRVTWRLLQSIGCLTYLELTT</sequence>
<keyword evidence="1" id="KW-1133">Transmembrane helix</keyword>
<name>G4VHH7_SCHMA</name>
<dbReference type="CTD" id="29830576"/>
<accession>G4VHH7</accession>
<dbReference type="AlphaFoldDB" id="G4VHH7"/>
<dbReference type="GeneID" id="29830576"/>
<feature type="transmembrane region" description="Helical" evidence="1">
    <location>
        <begin position="12"/>
        <end position="31"/>
    </location>
</feature>
<dbReference type="KEGG" id="smm:Smp_202620"/>
<keyword evidence="1" id="KW-0812">Transmembrane</keyword>
<evidence type="ECO:0000256" key="1">
    <source>
        <dbReference type="SAM" id="Phobius"/>
    </source>
</evidence>
<dbReference type="WBParaSite" id="Smp_202620.1">
    <property type="protein sequence ID" value="Smp_202620.1"/>
    <property type="gene ID" value="Smp_202620"/>
</dbReference>
<protein>
    <submittedName>
        <fullName evidence="3">Smp_202620</fullName>
    </submittedName>
</protein>
<dbReference type="Proteomes" id="UP000008854">
    <property type="component" value="Unassembled WGS sequence"/>
</dbReference>
<evidence type="ECO:0000313" key="3">
    <source>
        <dbReference type="WBParaSite" id="Smp_202620.1"/>
    </source>
</evidence>
<keyword evidence="2" id="KW-1185">Reference proteome</keyword>